<dbReference type="Gene3D" id="3.30.310.50">
    <property type="entry name" value="Alpha-D-phosphohexomutase, C-terminal domain"/>
    <property type="match status" value="1"/>
</dbReference>
<evidence type="ECO:0000259" key="10">
    <source>
        <dbReference type="Pfam" id="PF02879"/>
    </source>
</evidence>
<dbReference type="SUPFAM" id="SSF55957">
    <property type="entry name" value="Phosphoglucomutase, C-terminal domain"/>
    <property type="match status" value="1"/>
</dbReference>
<dbReference type="InterPro" id="IPR016055">
    <property type="entry name" value="A-D-PHexomutase_a/b/a-I/II/III"/>
</dbReference>
<keyword evidence="5 7" id="KW-0460">Magnesium</keyword>
<dbReference type="CDD" id="cd03088">
    <property type="entry name" value="ManB"/>
    <property type="match status" value="1"/>
</dbReference>
<keyword evidence="4 7" id="KW-0479">Metal-binding</keyword>
<comment type="cofactor">
    <cofactor evidence="1">
        <name>Mg(2+)</name>
        <dbReference type="ChEBI" id="CHEBI:18420"/>
    </cofactor>
</comment>
<dbReference type="GO" id="GO:0005829">
    <property type="term" value="C:cytosol"/>
    <property type="evidence" value="ECO:0007669"/>
    <property type="project" value="TreeGrafter"/>
</dbReference>
<evidence type="ECO:0000256" key="3">
    <source>
        <dbReference type="ARBA" id="ARBA00022553"/>
    </source>
</evidence>
<dbReference type="PROSITE" id="PS00710">
    <property type="entry name" value="PGM_PMM"/>
    <property type="match status" value="1"/>
</dbReference>
<dbReference type="PANTHER" id="PTHR42946:SF1">
    <property type="entry name" value="PHOSPHOGLUCOMUTASE (ALPHA-D-GLUCOSE-1,6-BISPHOSPHATE-DEPENDENT)"/>
    <property type="match status" value="1"/>
</dbReference>
<proteinExistence type="inferred from homology"/>
<dbReference type="Pfam" id="PF02878">
    <property type="entry name" value="PGM_PMM_I"/>
    <property type="match status" value="1"/>
</dbReference>
<dbReference type="KEGG" id="hyf:DTO96_100939"/>
<evidence type="ECO:0000256" key="4">
    <source>
        <dbReference type="ARBA" id="ARBA00022723"/>
    </source>
</evidence>
<evidence type="ECO:0000256" key="7">
    <source>
        <dbReference type="RuleBase" id="RU004326"/>
    </source>
</evidence>
<keyword evidence="6 12" id="KW-0413">Isomerase</keyword>
<dbReference type="InterPro" id="IPR016066">
    <property type="entry name" value="A-D-PHexomutase_CS"/>
</dbReference>
<dbReference type="GO" id="GO:0006048">
    <property type="term" value="P:UDP-N-acetylglucosamine biosynthetic process"/>
    <property type="evidence" value="ECO:0007669"/>
    <property type="project" value="TreeGrafter"/>
</dbReference>
<dbReference type="InterPro" id="IPR005844">
    <property type="entry name" value="A-D-PHexomutase_a/b/a-I"/>
</dbReference>
<evidence type="ECO:0000313" key="13">
    <source>
        <dbReference type="Proteomes" id="UP000252182"/>
    </source>
</evidence>
<dbReference type="PANTHER" id="PTHR42946">
    <property type="entry name" value="PHOSPHOHEXOSE MUTASE"/>
    <property type="match status" value="1"/>
</dbReference>
<dbReference type="EC" id="5.4.2.10" evidence="12"/>
<dbReference type="RefSeq" id="WP_114562433.1">
    <property type="nucleotide sequence ID" value="NZ_CP031124.1"/>
</dbReference>
<evidence type="ECO:0000256" key="1">
    <source>
        <dbReference type="ARBA" id="ARBA00001946"/>
    </source>
</evidence>
<name>A0A345DA25_9BURK</name>
<comment type="similarity">
    <text evidence="2 7">Belongs to the phosphohexose mutase family.</text>
</comment>
<evidence type="ECO:0000259" key="9">
    <source>
        <dbReference type="Pfam" id="PF02878"/>
    </source>
</evidence>
<reference evidence="13" key="1">
    <citation type="submission" date="2018-07" db="EMBL/GenBank/DDBJ databases">
        <authorList>
            <person name="Kim H."/>
        </authorList>
    </citation>
    <scope>NUCLEOTIDE SEQUENCE [LARGE SCALE GENOMIC DNA]</scope>
    <source>
        <strain evidence="13">F02</strain>
    </source>
</reference>
<protein>
    <submittedName>
        <fullName evidence="12">Phosphoglucosamine mutase</fullName>
        <ecNumber evidence="12">5.4.2.10</ecNumber>
    </submittedName>
</protein>
<dbReference type="GO" id="GO:0000287">
    <property type="term" value="F:magnesium ion binding"/>
    <property type="evidence" value="ECO:0007669"/>
    <property type="project" value="InterPro"/>
</dbReference>
<dbReference type="OrthoDB" id="9803322at2"/>
<evidence type="ECO:0000256" key="2">
    <source>
        <dbReference type="ARBA" id="ARBA00010231"/>
    </source>
</evidence>
<feature type="domain" description="Alpha-D-phosphohexomutase alpha/beta/alpha" evidence="11">
    <location>
        <begin position="269"/>
        <end position="387"/>
    </location>
</feature>
<evidence type="ECO:0000259" key="11">
    <source>
        <dbReference type="Pfam" id="PF02880"/>
    </source>
</evidence>
<dbReference type="Pfam" id="PF00408">
    <property type="entry name" value="PGM_PMM_IV"/>
    <property type="match status" value="1"/>
</dbReference>
<evidence type="ECO:0000256" key="5">
    <source>
        <dbReference type="ARBA" id="ARBA00022842"/>
    </source>
</evidence>
<feature type="domain" description="Alpha-D-phosphohexomutase alpha/beta/alpha" evidence="10">
    <location>
        <begin position="169"/>
        <end position="264"/>
    </location>
</feature>
<dbReference type="AlphaFoldDB" id="A0A345DA25"/>
<evidence type="ECO:0000256" key="6">
    <source>
        <dbReference type="ARBA" id="ARBA00023235"/>
    </source>
</evidence>
<dbReference type="Proteomes" id="UP000252182">
    <property type="component" value="Chromosome"/>
</dbReference>
<evidence type="ECO:0000259" key="8">
    <source>
        <dbReference type="Pfam" id="PF00408"/>
    </source>
</evidence>
<dbReference type="Pfam" id="PF02880">
    <property type="entry name" value="PGM_PMM_III"/>
    <property type="match status" value="1"/>
</dbReference>
<dbReference type="InterPro" id="IPR005846">
    <property type="entry name" value="A-D-PHexomutase_a/b/a-III"/>
</dbReference>
<dbReference type="Gene3D" id="3.40.120.10">
    <property type="entry name" value="Alpha-D-Glucose-1,6-Bisphosphate, subunit A, domain 3"/>
    <property type="match status" value="3"/>
</dbReference>
<keyword evidence="13" id="KW-1185">Reference proteome</keyword>
<dbReference type="InterPro" id="IPR036900">
    <property type="entry name" value="A-D-PHexomutase_C_sf"/>
</dbReference>
<feature type="domain" description="Alpha-D-phosphohexomutase C-terminal" evidence="8">
    <location>
        <begin position="420"/>
        <end position="479"/>
    </location>
</feature>
<evidence type="ECO:0000313" key="12">
    <source>
        <dbReference type="EMBL" id="AXF85213.1"/>
    </source>
</evidence>
<dbReference type="EMBL" id="CP031124">
    <property type="protein sequence ID" value="AXF85213.1"/>
    <property type="molecule type" value="Genomic_DNA"/>
</dbReference>
<dbReference type="InterPro" id="IPR005843">
    <property type="entry name" value="A-D-PHexomutase_C"/>
</dbReference>
<dbReference type="GO" id="GO:0005975">
    <property type="term" value="P:carbohydrate metabolic process"/>
    <property type="evidence" value="ECO:0007669"/>
    <property type="project" value="InterPro"/>
</dbReference>
<dbReference type="InterPro" id="IPR005845">
    <property type="entry name" value="A-D-PHexomutase_a/b/a-II"/>
</dbReference>
<dbReference type="InterPro" id="IPR050060">
    <property type="entry name" value="Phosphoglucosamine_mutase"/>
</dbReference>
<accession>A0A345DA25</accession>
<organism evidence="12 13">
    <name type="scientific">Ephemeroptericola cinctiostellae</name>
    <dbReference type="NCBI Taxonomy" id="2268024"/>
    <lineage>
        <taxon>Bacteria</taxon>
        <taxon>Pseudomonadati</taxon>
        <taxon>Pseudomonadota</taxon>
        <taxon>Betaproteobacteria</taxon>
        <taxon>Burkholderiales</taxon>
        <taxon>Burkholderiaceae</taxon>
        <taxon>Ephemeroptericola</taxon>
    </lineage>
</organism>
<dbReference type="Pfam" id="PF02879">
    <property type="entry name" value="PGM_PMM_II"/>
    <property type="match status" value="1"/>
</dbReference>
<dbReference type="GO" id="GO:0009252">
    <property type="term" value="P:peptidoglycan biosynthetic process"/>
    <property type="evidence" value="ECO:0007669"/>
    <property type="project" value="TreeGrafter"/>
</dbReference>
<dbReference type="SUPFAM" id="SSF53738">
    <property type="entry name" value="Phosphoglucomutase, first 3 domains"/>
    <property type="match status" value="3"/>
</dbReference>
<gene>
    <name evidence="12" type="primary">glmM_1</name>
    <name evidence="12" type="ORF">DTO96_100939</name>
</gene>
<dbReference type="GO" id="GO:0008966">
    <property type="term" value="F:phosphoglucosamine mutase activity"/>
    <property type="evidence" value="ECO:0007669"/>
    <property type="project" value="UniProtKB-EC"/>
</dbReference>
<sequence length="490" mass="53159">MKNSITQSNVAFGTSGARGLVLDMTDLVCYSYTQAFLRYLQASNQWQQGQAVVIGGDLRPSTPRIMAACAKACADFGSPVINAGDVPSPAVALHGFHHKLPSLMVTGSHIPDDRNGIKFNTPSGEILKTDEQGISSQSIVIPDDEFDVNGMLKTPFSMPEIDPVVRLNYIERYSNFFNGVLTGQTVGVYQHSAVGRDIVMDILRALGAHPIALGRSDTFIPVDTEAIRPEDVTLAKQWASEYQLDAIVSTDGDSDRPLVSDEHGEWLRGDVLGILCAQFLNCTDVVTPVSSNSALEKSNVFNSTVRTRIGSPYVIEGMKQLLSENKPTVAGYEANGGFLLASAVHQHGKILSELPTRDAVIVMLCILAMAKAKETSVSQLPKQLPARFTVSDRIKNFPTEVSMAQLKKLSPDDAEAQNKLLTDMFGHISGQVVAVNHTDGLRMSFANDEIIHLRPSGNAPELRCYTEATSAERAHEINQACMGVLSTWQA</sequence>
<keyword evidence="3" id="KW-0597">Phosphoprotein</keyword>
<dbReference type="GO" id="GO:0004615">
    <property type="term" value="F:phosphomannomutase activity"/>
    <property type="evidence" value="ECO:0007669"/>
    <property type="project" value="TreeGrafter"/>
</dbReference>
<feature type="domain" description="Alpha-D-phosphohexomutase alpha/beta/alpha" evidence="9">
    <location>
        <begin position="11"/>
        <end position="136"/>
    </location>
</feature>